<accession>A0A9N7USV3</accession>
<feature type="coiled-coil region" evidence="1">
    <location>
        <begin position="33"/>
        <end position="60"/>
    </location>
</feature>
<evidence type="ECO:0000313" key="2">
    <source>
        <dbReference type="EMBL" id="CAB1435731.1"/>
    </source>
</evidence>
<comment type="caution">
    <text evidence="2">The sequence shown here is derived from an EMBL/GenBank/DDBJ whole genome shotgun (WGS) entry which is preliminary data.</text>
</comment>
<evidence type="ECO:0000256" key="1">
    <source>
        <dbReference type="SAM" id="Coils"/>
    </source>
</evidence>
<dbReference type="EMBL" id="CADEAL010001802">
    <property type="protein sequence ID" value="CAB1435731.1"/>
    <property type="molecule type" value="Genomic_DNA"/>
</dbReference>
<gene>
    <name evidence="2" type="ORF">PLEPLA_LOCUS23782</name>
</gene>
<organism evidence="2 3">
    <name type="scientific">Pleuronectes platessa</name>
    <name type="common">European plaice</name>
    <dbReference type="NCBI Taxonomy" id="8262"/>
    <lineage>
        <taxon>Eukaryota</taxon>
        <taxon>Metazoa</taxon>
        <taxon>Chordata</taxon>
        <taxon>Craniata</taxon>
        <taxon>Vertebrata</taxon>
        <taxon>Euteleostomi</taxon>
        <taxon>Actinopterygii</taxon>
        <taxon>Neopterygii</taxon>
        <taxon>Teleostei</taxon>
        <taxon>Neoteleostei</taxon>
        <taxon>Acanthomorphata</taxon>
        <taxon>Carangaria</taxon>
        <taxon>Pleuronectiformes</taxon>
        <taxon>Pleuronectoidei</taxon>
        <taxon>Pleuronectidae</taxon>
        <taxon>Pleuronectes</taxon>
    </lineage>
</organism>
<protein>
    <submittedName>
        <fullName evidence="2">Uncharacterized protein</fullName>
    </submittedName>
</protein>
<name>A0A9N7USV3_PLEPL</name>
<proteinExistence type="predicted"/>
<sequence length="229" mass="25956">MSTGDFQTRYASVMESMLKSSIAETTTLFETIVDELKAEISGIKKENEDLRARCSQFEERPSTVGPAPPQPCSERRDTAVQCDLVPLRTMLVEQCQSLEYSSLQIEQQQCCQWEMENSLQDHNYGNADSQMTLTLVKEEESYDDSSLLPVIKQEDEEPNTSCCKVTNEGSERTTACGNENEGPHIDHMCSTGEIWQCYLWFKPPKRPPPMMLQIHQLLVQKPAPKAKTP</sequence>
<keyword evidence="3" id="KW-1185">Reference proteome</keyword>
<evidence type="ECO:0000313" key="3">
    <source>
        <dbReference type="Proteomes" id="UP001153269"/>
    </source>
</evidence>
<dbReference type="AlphaFoldDB" id="A0A9N7USV3"/>
<dbReference type="Proteomes" id="UP001153269">
    <property type="component" value="Unassembled WGS sequence"/>
</dbReference>
<reference evidence="2" key="1">
    <citation type="submission" date="2020-03" db="EMBL/GenBank/DDBJ databases">
        <authorList>
            <person name="Weist P."/>
        </authorList>
    </citation>
    <scope>NUCLEOTIDE SEQUENCE</scope>
</reference>
<keyword evidence="1" id="KW-0175">Coiled coil</keyword>